<dbReference type="EMBL" id="FTOT01000039">
    <property type="protein sequence ID" value="SIT26294.1"/>
    <property type="molecule type" value="Genomic_DNA"/>
</dbReference>
<dbReference type="RefSeq" id="WP_229740581.1">
    <property type="nucleotide sequence ID" value="NZ_BMEH01000038.1"/>
</dbReference>
<accession>A0A1N7QU51</accession>
<dbReference type="Proteomes" id="UP000186141">
    <property type="component" value="Unassembled WGS sequence"/>
</dbReference>
<evidence type="ECO:0000313" key="1">
    <source>
        <dbReference type="EMBL" id="SIT26294.1"/>
    </source>
</evidence>
<reference evidence="1 2" key="1">
    <citation type="submission" date="2017-01" db="EMBL/GenBank/DDBJ databases">
        <authorList>
            <person name="Mah S.A."/>
            <person name="Swanson W.J."/>
            <person name="Moy G.W."/>
            <person name="Vacquier V.D."/>
        </authorList>
    </citation>
    <scope>NUCLEOTIDE SEQUENCE [LARGE SCALE GENOMIC DNA]</scope>
    <source>
        <strain evidence="1 2">DSM 26375</strain>
    </source>
</reference>
<keyword evidence="2" id="KW-1185">Reference proteome</keyword>
<sequence length="105" mass="11492">MPRDGIADDVAETLDPLTAMPAWVKGEKRLSSMLPYVSLVTDRTIRTRGNELMQCIRLEGVNSTTSEDAHLDRIGGLLAGIVAQVGTEFSFYLALLHKSRVGFIS</sequence>
<proteinExistence type="predicted"/>
<gene>
    <name evidence="1" type="ORF">SAMN05421774_1394</name>
</gene>
<protein>
    <submittedName>
        <fullName evidence="1">Type IV secretion system protein VirB4</fullName>
    </submittedName>
</protein>
<evidence type="ECO:0000313" key="2">
    <source>
        <dbReference type="Proteomes" id="UP000186141"/>
    </source>
</evidence>
<dbReference type="AlphaFoldDB" id="A0A1N7QU51"/>
<dbReference type="STRING" id="1086013.SAMN05421774_1394"/>
<name>A0A1N7QU51_9RHOB</name>
<organism evidence="1 2">
    <name type="scientific">Gemmobacter megaterium</name>
    <dbReference type="NCBI Taxonomy" id="1086013"/>
    <lineage>
        <taxon>Bacteria</taxon>
        <taxon>Pseudomonadati</taxon>
        <taxon>Pseudomonadota</taxon>
        <taxon>Alphaproteobacteria</taxon>
        <taxon>Rhodobacterales</taxon>
        <taxon>Paracoccaceae</taxon>
        <taxon>Gemmobacter</taxon>
    </lineage>
</organism>